<comment type="caution">
    <text evidence="14">The sequence shown here is derived from an EMBL/GenBank/DDBJ whole genome shotgun (WGS) entry which is preliminary data.</text>
</comment>
<comment type="catalytic activity">
    <reaction evidence="1">
        <text>ATP + protein L-histidine = ADP + protein N-phospho-L-histidine.</text>
        <dbReference type="EC" id="2.7.13.3"/>
    </reaction>
</comment>
<dbReference type="SUPFAM" id="SSF55874">
    <property type="entry name" value="ATPase domain of HSP90 chaperone/DNA topoisomerase II/histidine kinase"/>
    <property type="match status" value="1"/>
</dbReference>
<reference evidence="14" key="1">
    <citation type="submission" date="2021-11" db="EMBL/GenBank/DDBJ databases">
        <title>Genome sequence.</title>
        <authorList>
            <person name="Sun Q."/>
        </authorList>
    </citation>
    <scope>NUCLEOTIDE SEQUENCE</scope>
    <source>
        <strain evidence="14">JC740</strain>
    </source>
</reference>
<dbReference type="EC" id="2.7.13.3" evidence="4"/>
<keyword evidence="5" id="KW-0813">Transport</keyword>
<evidence type="ECO:0000256" key="10">
    <source>
        <dbReference type="ARBA" id="ARBA00023177"/>
    </source>
</evidence>
<dbReference type="InterPro" id="IPR024041">
    <property type="entry name" value="NH4_transpt_AmtB-like_dom"/>
</dbReference>
<evidence type="ECO:0000256" key="3">
    <source>
        <dbReference type="ARBA" id="ARBA00005887"/>
    </source>
</evidence>
<dbReference type="Proteomes" id="UP001430306">
    <property type="component" value="Unassembled WGS sequence"/>
</dbReference>
<evidence type="ECO:0000313" key="15">
    <source>
        <dbReference type="Proteomes" id="UP001430306"/>
    </source>
</evidence>
<name>A0ABS8NGT2_9BACT</name>
<dbReference type="Gene3D" id="1.10.3430.10">
    <property type="entry name" value="Ammonium transporter AmtB like domains"/>
    <property type="match status" value="1"/>
</dbReference>
<feature type="transmembrane region" description="Helical" evidence="12">
    <location>
        <begin position="272"/>
        <end position="291"/>
    </location>
</feature>
<keyword evidence="6" id="KW-0597">Phosphoprotein</keyword>
<dbReference type="InterPro" id="IPR000014">
    <property type="entry name" value="PAS"/>
</dbReference>
<protein>
    <recommendedName>
        <fullName evidence="4">histidine kinase</fullName>
        <ecNumber evidence="4">2.7.13.3</ecNumber>
    </recommendedName>
</protein>
<keyword evidence="7 12" id="KW-0812">Transmembrane</keyword>
<evidence type="ECO:0000256" key="11">
    <source>
        <dbReference type="SAM" id="MobiDB-lite"/>
    </source>
</evidence>
<evidence type="ECO:0000256" key="5">
    <source>
        <dbReference type="ARBA" id="ARBA00022448"/>
    </source>
</evidence>
<evidence type="ECO:0000256" key="2">
    <source>
        <dbReference type="ARBA" id="ARBA00004141"/>
    </source>
</evidence>
<feature type="transmembrane region" description="Helical" evidence="12">
    <location>
        <begin position="210"/>
        <end position="227"/>
    </location>
</feature>
<feature type="domain" description="Histidine kinase" evidence="13">
    <location>
        <begin position="606"/>
        <end position="857"/>
    </location>
</feature>
<sequence>MRALAQADSFSNENHQADWLVLCAAIVLLMQAGFMCLESGLVREKNSINTAVKNLTDLLVSVCFYWIAGFALMFGTTSLGLVGTGQWMPDFSSTESLAAFFLFQAMFCGTAATIVSGAVAERMRFHGYLLTCALIAVFIYPVVGHWAWASGMDGVNQGWLENIGFRDFAGSTVVHSVGGWAALAACIAIGPRLGRFRGNGRVREIQPSNLTLAYLGTFILFFGWFGFNCGSTLQVNRDIAPIAVNTLLGGCFGGISAVLISSLRLGVPEPKSICNGLLGGLVSITAAGNMIEPRSAAIIGAIAGAIVILSEWLLLKFKIDDAVGAIPVHGFCGAWGTIALAAFIHEESLPAHTSRWEFFSIQSLGVTATFAYVFGGTYGLLRLLQWFYPLRVKAKTEQIGLNVVEHNASSRLLDLAVSMDSAAKMKRLHPDCKIAPEFGTAVGDLIASFNQMVDQICNDQSALEAATQRAESLTVILDESPNEIVIIHAETGRIVSMNCGARANMQWDEDELPELMFEDLFETGFQTLQEFRHSEFNGDRAFTQRTVSALRKDGSNYPASISVQHADFLDQQVLVILTVDMTDQEQMKERLHAAEKMEAIGLLASGIAHEINTPLQSITGNVEFIQDFQSNIQHILTELSAPTCSDAQRKELASQIGTRRWSRWINESGEALEDTQDSIGRIVSIVNAMRVLTHPGANTKASANLNEVIRNAAAISRPRWRDAAAIHWELCESEPLIECHANELAQVFCNLFVNAGDAIREKMREQNSDCLGEIRVVTTVDSNGLKITISDTGNGMPESVRRRCFEQFFTTKPVGEGTGQGLSIAYQIIVDRHGGTMEVTSDGSNGTQFDIWIPAEGVSSNRDTQTNNPSTQCVDQSC</sequence>
<evidence type="ECO:0000256" key="4">
    <source>
        <dbReference type="ARBA" id="ARBA00012438"/>
    </source>
</evidence>
<dbReference type="PANTHER" id="PTHR11730">
    <property type="entry name" value="AMMONIUM TRANSPORTER"/>
    <property type="match status" value="1"/>
</dbReference>
<dbReference type="SUPFAM" id="SSF111352">
    <property type="entry name" value="Ammonium transporter"/>
    <property type="match status" value="1"/>
</dbReference>
<comment type="similarity">
    <text evidence="3">Belongs to the ammonia transporter channel (TC 1.A.11.2) family.</text>
</comment>
<accession>A0ABS8NGT2</accession>
<feature type="transmembrane region" description="Helical" evidence="12">
    <location>
        <begin position="322"/>
        <end position="344"/>
    </location>
</feature>
<dbReference type="InterPro" id="IPR029020">
    <property type="entry name" value="Ammonium/urea_transptr"/>
</dbReference>
<comment type="subcellular location">
    <subcellularLocation>
        <location evidence="2">Membrane</location>
        <topology evidence="2">Multi-pass membrane protein</topology>
    </subcellularLocation>
</comment>
<gene>
    <name evidence="14" type="primary">amt</name>
    <name evidence="14" type="ORF">LOC71_10795</name>
</gene>
<organism evidence="14 15">
    <name type="scientific">Rhodopirellula halodulae</name>
    <dbReference type="NCBI Taxonomy" id="2894198"/>
    <lineage>
        <taxon>Bacteria</taxon>
        <taxon>Pseudomonadati</taxon>
        <taxon>Planctomycetota</taxon>
        <taxon>Planctomycetia</taxon>
        <taxon>Pirellulales</taxon>
        <taxon>Pirellulaceae</taxon>
        <taxon>Rhodopirellula</taxon>
    </lineage>
</organism>
<dbReference type="InterPro" id="IPR001905">
    <property type="entry name" value="Ammonium_transpt"/>
</dbReference>
<evidence type="ECO:0000256" key="6">
    <source>
        <dbReference type="ARBA" id="ARBA00022553"/>
    </source>
</evidence>
<evidence type="ECO:0000259" key="13">
    <source>
        <dbReference type="PROSITE" id="PS50109"/>
    </source>
</evidence>
<evidence type="ECO:0000256" key="12">
    <source>
        <dbReference type="SAM" id="Phobius"/>
    </source>
</evidence>
<proteinExistence type="inferred from homology"/>
<feature type="region of interest" description="Disordered" evidence="11">
    <location>
        <begin position="857"/>
        <end position="878"/>
    </location>
</feature>
<dbReference type="InterPro" id="IPR018047">
    <property type="entry name" value="Ammonium_transpt_CS"/>
</dbReference>
<dbReference type="Pfam" id="PF02518">
    <property type="entry name" value="HATPase_c"/>
    <property type="match status" value="1"/>
</dbReference>
<dbReference type="InterPro" id="IPR036097">
    <property type="entry name" value="HisK_dim/P_sf"/>
</dbReference>
<keyword evidence="10" id="KW-0924">Ammonia transport</keyword>
<dbReference type="SUPFAM" id="SSF47384">
    <property type="entry name" value="Homodimeric domain of signal transducing histidine kinase"/>
    <property type="match status" value="1"/>
</dbReference>
<dbReference type="CDD" id="cd00130">
    <property type="entry name" value="PAS"/>
    <property type="match status" value="1"/>
</dbReference>
<keyword evidence="8 12" id="KW-1133">Transmembrane helix</keyword>
<keyword evidence="15" id="KW-1185">Reference proteome</keyword>
<dbReference type="SMART" id="SM00388">
    <property type="entry name" value="HisKA"/>
    <property type="match status" value="1"/>
</dbReference>
<feature type="transmembrane region" description="Helical" evidence="12">
    <location>
        <begin position="58"/>
        <end position="77"/>
    </location>
</feature>
<feature type="transmembrane region" description="Helical" evidence="12">
    <location>
        <begin position="97"/>
        <end position="120"/>
    </location>
</feature>
<evidence type="ECO:0000256" key="9">
    <source>
        <dbReference type="ARBA" id="ARBA00023136"/>
    </source>
</evidence>
<dbReference type="Pfam" id="PF00909">
    <property type="entry name" value="Ammonium_transp"/>
    <property type="match status" value="1"/>
</dbReference>
<evidence type="ECO:0000256" key="8">
    <source>
        <dbReference type="ARBA" id="ARBA00022989"/>
    </source>
</evidence>
<dbReference type="PANTHER" id="PTHR11730:SF6">
    <property type="entry name" value="AMMONIUM TRANSPORTER"/>
    <property type="match status" value="1"/>
</dbReference>
<feature type="transmembrane region" description="Helical" evidence="12">
    <location>
        <begin position="127"/>
        <end position="148"/>
    </location>
</feature>
<dbReference type="InterPro" id="IPR005467">
    <property type="entry name" value="His_kinase_dom"/>
</dbReference>
<feature type="compositionally biased region" description="Polar residues" evidence="11">
    <location>
        <begin position="858"/>
        <end position="878"/>
    </location>
</feature>
<dbReference type="PROSITE" id="PS01219">
    <property type="entry name" value="AMMONIUM_TRANSP"/>
    <property type="match status" value="1"/>
</dbReference>
<dbReference type="InterPro" id="IPR003661">
    <property type="entry name" value="HisK_dim/P_dom"/>
</dbReference>
<dbReference type="InterPro" id="IPR036890">
    <property type="entry name" value="HATPase_C_sf"/>
</dbReference>
<dbReference type="CDD" id="cd00082">
    <property type="entry name" value="HisKA"/>
    <property type="match status" value="1"/>
</dbReference>
<dbReference type="RefSeq" id="WP_230273696.1">
    <property type="nucleotide sequence ID" value="NZ_JAJKFW010000022.1"/>
</dbReference>
<feature type="transmembrane region" description="Helical" evidence="12">
    <location>
        <begin position="19"/>
        <end position="37"/>
    </location>
</feature>
<dbReference type="NCBIfam" id="TIGR00836">
    <property type="entry name" value="amt"/>
    <property type="match status" value="1"/>
</dbReference>
<dbReference type="Gene3D" id="3.30.450.20">
    <property type="entry name" value="PAS domain"/>
    <property type="match status" value="1"/>
</dbReference>
<dbReference type="SMART" id="SM00387">
    <property type="entry name" value="HATPase_c"/>
    <property type="match status" value="1"/>
</dbReference>
<feature type="transmembrane region" description="Helical" evidence="12">
    <location>
        <begin position="364"/>
        <end position="384"/>
    </location>
</feature>
<feature type="transmembrane region" description="Helical" evidence="12">
    <location>
        <begin position="297"/>
        <end position="315"/>
    </location>
</feature>
<dbReference type="Gene3D" id="3.30.565.10">
    <property type="entry name" value="Histidine kinase-like ATPase, C-terminal domain"/>
    <property type="match status" value="1"/>
</dbReference>
<dbReference type="SUPFAM" id="SSF55785">
    <property type="entry name" value="PYP-like sensor domain (PAS domain)"/>
    <property type="match status" value="1"/>
</dbReference>
<evidence type="ECO:0000256" key="7">
    <source>
        <dbReference type="ARBA" id="ARBA00022692"/>
    </source>
</evidence>
<dbReference type="PROSITE" id="PS50109">
    <property type="entry name" value="HIS_KIN"/>
    <property type="match status" value="1"/>
</dbReference>
<dbReference type="InterPro" id="IPR004358">
    <property type="entry name" value="Sig_transdc_His_kin-like_C"/>
</dbReference>
<dbReference type="InterPro" id="IPR003594">
    <property type="entry name" value="HATPase_dom"/>
</dbReference>
<keyword evidence="9 12" id="KW-0472">Membrane</keyword>
<dbReference type="PRINTS" id="PR00344">
    <property type="entry name" value="BCTRLSENSOR"/>
</dbReference>
<feature type="transmembrane region" description="Helical" evidence="12">
    <location>
        <begin position="239"/>
        <end position="260"/>
    </location>
</feature>
<feature type="transmembrane region" description="Helical" evidence="12">
    <location>
        <begin position="168"/>
        <end position="189"/>
    </location>
</feature>
<dbReference type="Gene3D" id="1.10.287.130">
    <property type="match status" value="1"/>
</dbReference>
<evidence type="ECO:0000256" key="1">
    <source>
        <dbReference type="ARBA" id="ARBA00000085"/>
    </source>
</evidence>
<dbReference type="InterPro" id="IPR035965">
    <property type="entry name" value="PAS-like_dom_sf"/>
</dbReference>
<evidence type="ECO:0000313" key="14">
    <source>
        <dbReference type="EMBL" id="MCC9642762.1"/>
    </source>
</evidence>
<dbReference type="EMBL" id="JAJKFW010000022">
    <property type="protein sequence ID" value="MCC9642762.1"/>
    <property type="molecule type" value="Genomic_DNA"/>
</dbReference>